<evidence type="ECO:0000313" key="2">
    <source>
        <dbReference type="Proteomes" id="UP001186974"/>
    </source>
</evidence>
<keyword evidence="2" id="KW-1185">Reference proteome</keyword>
<protein>
    <submittedName>
        <fullName evidence="1">Uncharacterized protein</fullName>
    </submittedName>
</protein>
<evidence type="ECO:0000313" key="1">
    <source>
        <dbReference type="EMBL" id="KAK3061813.1"/>
    </source>
</evidence>
<reference evidence="1" key="1">
    <citation type="submission" date="2024-09" db="EMBL/GenBank/DDBJ databases">
        <title>Black Yeasts Isolated from many extreme environments.</title>
        <authorList>
            <person name="Coleine C."/>
            <person name="Stajich J.E."/>
            <person name="Selbmann L."/>
        </authorList>
    </citation>
    <scope>NUCLEOTIDE SEQUENCE</scope>
    <source>
        <strain evidence="1">CCFEE 5737</strain>
    </source>
</reference>
<accession>A0ACC3D4N5</accession>
<comment type="caution">
    <text evidence="1">The sequence shown here is derived from an EMBL/GenBank/DDBJ whole genome shotgun (WGS) entry which is preliminary data.</text>
</comment>
<organism evidence="1 2">
    <name type="scientific">Coniosporium uncinatum</name>
    <dbReference type="NCBI Taxonomy" id="93489"/>
    <lineage>
        <taxon>Eukaryota</taxon>
        <taxon>Fungi</taxon>
        <taxon>Dikarya</taxon>
        <taxon>Ascomycota</taxon>
        <taxon>Pezizomycotina</taxon>
        <taxon>Dothideomycetes</taxon>
        <taxon>Dothideomycetes incertae sedis</taxon>
        <taxon>Coniosporium</taxon>
    </lineage>
</organism>
<gene>
    <name evidence="1" type="ORF">LTS18_005385</name>
</gene>
<sequence>MASPISSTFRGQSSRLSILTKACIDLGQQTLVQNTVDAVYEAKFPAALQQRYLTAARNLRLPYYDWAQNAPSGQSSLPEILIQPQVQVMLANGTQMIDNPLYSYRFKDTEPLYWFPFVIWQNTLRWPTSNSSADAQSQEDKVRQYMDSFQAQARDTLYILLTQYNTFNNFSNEAWQRENNVQGYASIEGLHDNVHSAVGGQNWGHMSVIDSCNSLFQQLTPSSNIDRAYALWQTLHPDSFVEPAKQMYPTFSTRAGETLDSKSPLKPFHSDASGTFWTSDSARDFKTFSYTYPELLGSNNQSVNLSTLRTTINNLYGKKATGVNLRARDVVRRSLDLGGRATDNPPRDYLLNMRVAKNGLADSFLIYFFLGDFSPDPAAWTTDENMIGTKAVLSMKAPGQTEPVDITGSVPLTAVLEERVERGELPGMEVPQVTQFLRGKLHWRVRNVSFFFFS</sequence>
<proteinExistence type="predicted"/>
<name>A0ACC3D4N5_9PEZI</name>
<dbReference type="EMBL" id="JAWDJW010007611">
    <property type="protein sequence ID" value="KAK3061813.1"/>
    <property type="molecule type" value="Genomic_DNA"/>
</dbReference>
<dbReference type="Proteomes" id="UP001186974">
    <property type="component" value="Unassembled WGS sequence"/>
</dbReference>